<sequence>MNEVDFLLVNDFSSLKLRDQMRVKELGPHQPKDIKIVQPTKVCNRVFNPNLFETVEWLTVSVSKHSLHCFYCLLFGTDDAKWSKNGFKDLVHVKQSIGTHGSSKAHVNNAVKYHTFGLDLDLDREDTAAQFNLGHRITTMSYHNERVRKNRHVLCNVIECILFCGTHGLDLYGHEEGDLSGNRGIFLDLLHRDANTDRILSDHLQSATVATYTSKIIQNELLDCIFKIYHEELNKDIHSAKFLSVQVDEATDVGHFSQFAIILRYIKDGKPVERFLKFFEAEDRTQSGLVSTLREALEPFSVEEKLIAQTYDGAAVMSGRVSGVQAQMRQFFPNAVLVHCHAHPLTFVLKQACSGISDCRIFFANAAGFSAFFAHSTERMDVLRRFCDRNISRLSETRRNYQSLPIKTVFTCKGEIQLCLQEILSEHWDDDTTREACGLLNVLKSDTFLFFLDFFNKMFSHVDVLQVILQHGSTTPLEAQQALDAFKTAVEEIGNSISVPSTSQTTEEQATKRRRHDNTREIAAKEACDIIVHQIVDRFSEQNKISTLSIVDPSRFQDYQTWFPSALWDSISNTESYSVLPKMKLQTELEILYSNETFKSAQCGTMQGLYSTLRDYKLDTTFTRVCRILEIALTTPIASVETEQSSSTLNRIKAFSRSKIGRERLDVLAFMSVHKDVIDNIPNFVNRIMDAFAETEERRADFLFE</sequence>
<evidence type="ECO:0000259" key="2">
    <source>
        <dbReference type="Pfam" id="PF14291"/>
    </source>
</evidence>
<organism evidence="3 4">
    <name type="scientific">Aplysia californica</name>
    <name type="common">California sea hare</name>
    <dbReference type="NCBI Taxonomy" id="6500"/>
    <lineage>
        <taxon>Eukaryota</taxon>
        <taxon>Metazoa</taxon>
        <taxon>Spiralia</taxon>
        <taxon>Lophotrochozoa</taxon>
        <taxon>Mollusca</taxon>
        <taxon>Gastropoda</taxon>
        <taxon>Heterobranchia</taxon>
        <taxon>Euthyneura</taxon>
        <taxon>Tectipleura</taxon>
        <taxon>Aplysiida</taxon>
        <taxon>Aplysioidea</taxon>
        <taxon>Aplysiidae</taxon>
        <taxon>Aplysia</taxon>
    </lineage>
</organism>
<evidence type="ECO:0000313" key="3">
    <source>
        <dbReference type="Proteomes" id="UP000694888"/>
    </source>
</evidence>
<dbReference type="RefSeq" id="XP_005109313.1">
    <property type="nucleotide sequence ID" value="XM_005109256.3"/>
</dbReference>
<feature type="compositionally biased region" description="Polar residues" evidence="1">
    <location>
        <begin position="497"/>
        <end position="508"/>
    </location>
</feature>
<evidence type="ECO:0000256" key="1">
    <source>
        <dbReference type="SAM" id="MobiDB-lite"/>
    </source>
</evidence>
<evidence type="ECO:0000313" key="4">
    <source>
        <dbReference type="RefSeq" id="XP_005109313.1"/>
    </source>
</evidence>
<reference evidence="4" key="1">
    <citation type="submission" date="2025-08" db="UniProtKB">
        <authorList>
            <consortium name="RefSeq"/>
        </authorList>
    </citation>
    <scope>IDENTIFICATION</scope>
</reference>
<proteinExistence type="predicted"/>
<dbReference type="PANTHER" id="PTHR45749:SF28">
    <property type="entry name" value="ZINC FINGER MYM-TYPE PROTEIN 1-LIKE-RELATED"/>
    <property type="match status" value="1"/>
</dbReference>
<dbReference type="Proteomes" id="UP000694888">
    <property type="component" value="Unplaced"/>
</dbReference>
<feature type="domain" description="DUF4371" evidence="2">
    <location>
        <begin position="155"/>
        <end position="323"/>
    </location>
</feature>
<dbReference type="PANTHER" id="PTHR45749">
    <property type="match status" value="1"/>
</dbReference>
<dbReference type="InterPro" id="IPR025398">
    <property type="entry name" value="DUF4371"/>
</dbReference>
<feature type="region of interest" description="Disordered" evidence="1">
    <location>
        <begin position="497"/>
        <end position="518"/>
    </location>
</feature>
<dbReference type="GeneID" id="101850037"/>
<name>A0ABM0K5N4_APLCA</name>
<gene>
    <name evidence="4" type="primary">LOC101850037</name>
</gene>
<dbReference type="SUPFAM" id="SSF53098">
    <property type="entry name" value="Ribonuclease H-like"/>
    <property type="match status" value="1"/>
</dbReference>
<protein>
    <submittedName>
        <fullName evidence="4">Uncharacterized protein LOC101850037</fullName>
    </submittedName>
</protein>
<accession>A0ABM0K5N4</accession>
<dbReference type="Pfam" id="PF14291">
    <property type="entry name" value="DUF4371"/>
    <property type="match status" value="1"/>
</dbReference>
<keyword evidence="3" id="KW-1185">Reference proteome</keyword>
<dbReference type="InterPro" id="IPR012337">
    <property type="entry name" value="RNaseH-like_sf"/>
</dbReference>